<gene>
    <name evidence="5" type="primary">ubiG</name>
    <name evidence="6" type="ORF">HNR48_003727</name>
</gene>
<dbReference type="GO" id="GO:0010420">
    <property type="term" value="F:polyprenyldihydroxybenzoate methyltransferase activity"/>
    <property type="evidence" value="ECO:0007669"/>
    <property type="project" value="InterPro"/>
</dbReference>
<feature type="binding site" evidence="5">
    <location>
        <position position="82"/>
    </location>
    <ligand>
        <name>S-adenosyl-L-methionine</name>
        <dbReference type="ChEBI" id="CHEBI:59789"/>
    </ligand>
</feature>
<evidence type="ECO:0000313" key="6">
    <source>
        <dbReference type="EMBL" id="MBB6523425.1"/>
    </source>
</evidence>
<comment type="caution">
    <text evidence="6">The sequence shown here is derived from an EMBL/GenBank/DDBJ whole genome shotgun (WGS) entry which is preliminary data.</text>
</comment>
<keyword evidence="2 5" id="KW-0808">Transferase</keyword>
<dbReference type="FunFam" id="3.40.50.150:FF:000028">
    <property type="entry name" value="Ubiquinone biosynthesis O-methyltransferase"/>
    <property type="match status" value="1"/>
</dbReference>
<dbReference type="FunCoup" id="A0A7X0MXP0">
    <property type="interactions" value="478"/>
</dbReference>
<comment type="function">
    <text evidence="5">O-methyltransferase that catalyzes the 2 O-methylation steps in the ubiquinone biosynthetic pathway.</text>
</comment>
<reference evidence="6 7" key="1">
    <citation type="submission" date="2020-08" db="EMBL/GenBank/DDBJ databases">
        <title>Genomic Encyclopedia of Type Strains, Phase IV (KMG-IV): sequencing the most valuable type-strain genomes for metagenomic binning, comparative biology and taxonomic classification.</title>
        <authorList>
            <person name="Goeker M."/>
        </authorList>
    </citation>
    <scope>NUCLEOTIDE SEQUENCE [LARGE SCALE GENOMIC DNA]</scope>
    <source>
        <strain evidence="6 7">DSM 22368</strain>
    </source>
</reference>
<evidence type="ECO:0000256" key="3">
    <source>
        <dbReference type="ARBA" id="ARBA00022688"/>
    </source>
</evidence>
<evidence type="ECO:0000256" key="2">
    <source>
        <dbReference type="ARBA" id="ARBA00022679"/>
    </source>
</evidence>
<dbReference type="Proteomes" id="UP000528457">
    <property type="component" value="Unassembled WGS sequence"/>
</dbReference>
<accession>A0A7X0MXP0</accession>
<feature type="binding site" evidence="5">
    <location>
        <position position="42"/>
    </location>
    <ligand>
        <name>S-adenosyl-L-methionine</name>
        <dbReference type="ChEBI" id="CHEBI:59789"/>
    </ligand>
</feature>
<name>A0A7X0MXP0_9GAMM</name>
<sequence length="239" mass="26330">MSTSTASSNVDPAEVAKFEALASRWWDREGEFKPLHDINPLRANYIDERAKVAEKNYLDVGCGGGILSEAMAQRGARVSGIDMGEAPLQVAKLHSLESGVEVNYRRCTAEELAEQEAGQYDVVSCLEMMEHVPDPASVIQACADLCKPGGDLFFSTINRTPKAYALAIVGAEYILRWLPKGTHEYSKFIRPSELAAGLRQAGLELVDITGMTYNPLLKRYKLNPKDVDVNYLVHARKPA</sequence>
<keyword evidence="4 5" id="KW-0949">S-adenosyl-L-methionine</keyword>
<keyword evidence="6" id="KW-0830">Ubiquinone</keyword>
<keyword evidence="7" id="KW-1185">Reference proteome</keyword>
<dbReference type="PANTHER" id="PTHR43464:SF19">
    <property type="entry name" value="UBIQUINONE BIOSYNTHESIS O-METHYLTRANSFERASE, MITOCHONDRIAL"/>
    <property type="match status" value="1"/>
</dbReference>
<dbReference type="EC" id="2.1.1.222" evidence="5"/>
<dbReference type="InParanoid" id="A0A7X0MXP0"/>
<comment type="pathway">
    <text evidence="5">Cofactor biosynthesis; ubiquinone biosynthesis.</text>
</comment>
<dbReference type="AlphaFoldDB" id="A0A7X0MXP0"/>
<dbReference type="RefSeq" id="WP_166847870.1">
    <property type="nucleotide sequence ID" value="NZ_JAAONY010000003.1"/>
</dbReference>
<dbReference type="SUPFAM" id="SSF53335">
    <property type="entry name" value="S-adenosyl-L-methionine-dependent methyltransferases"/>
    <property type="match status" value="1"/>
</dbReference>
<protein>
    <recommendedName>
        <fullName evidence="5">Ubiquinone biosynthesis O-methyltransferase</fullName>
    </recommendedName>
    <alternativeName>
        <fullName evidence="5">2-polyprenyl-6-hydroxyphenol methylase</fullName>
        <ecNumber evidence="5">2.1.1.222</ecNumber>
    </alternativeName>
    <alternativeName>
        <fullName evidence="5">3-demethylubiquinone 3-O-methyltransferase</fullName>
        <ecNumber evidence="5">2.1.1.64</ecNumber>
    </alternativeName>
</protein>
<evidence type="ECO:0000256" key="1">
    <source>
        <dbReference type="ARBA" id="ARBA00022603"/>
    </source>
</evidence>
<evidence type="ECO:0000256" key="4">
    <source>
        <dbReference type="ARBA" id="ARBA00022691"/>
    </source>
</evidence>
<evidence type="ECO:0000313" key="7">
    <source>
        <dbReference type="Proteomes" id="UP000528457"/>
    </source>
</evidence>
<keyword evidence="3 5" id="KW-0831">Ubiquinone biosynthesis</keyword>
<evidence type="ECO:0000256" key="5">
    <source>
        <dbReference type="HAMAP-Rule" id="MF_00472"/>
    </source>
</evidence>
<dbReference type="GO" id="GO:0032259">
    <property type="term" value="P:methylation"/>
    <property type="evidence" value="ECO:0007669"/>
    <property type="project" value="UniProtKB-KW"/>
</dbReference>
<dbReference type="InterPro" id="IPR029063">
    <property type="entry name" value="SAM-dependent_MTases_sf"/>
</dbReference>
<keyword evidence="1 5" id="KW-0489">Methyltransferase</keyword>
<comment type="similarity">
    <text evidence="5">Belongs to the methyltransferase superfamily. UbiG/COQ3 family.</text>
</comment>
<proteinExistence type="inferred from homology"/>
<dbReference type="PANTHER" id="PTHR43464">
    <property type="entry name" value="METHYLTRANSFERASE"/>
    <property type="match status" value="1"/>
</dbReference>
<dbReference type="UniPathway" id="UPA00232"/>
<dbReference type="Gene3D" id="3.40.50.150">
    <property type="entry name" value="Vaccinia Virus protein VP39"/>
    <property type="match status" value="1"/>
</dbReference>
<dbReference type="GO" id="GO:0102208">
    <property type="term" value="F:2-polyprenyl-6-hydroxyphenol methylase activity"/>
    <property type="evidence" value="ECO:0007669"/>
    <property type="project" value="UniProtKB-EC"/>
</dbReference>
<feature type="binding site" evidence="5">
    <location>
        <position position="126"/>
    </location>
    <ligand>
        <name>S-adenosyl-L-methionine</name>
        <dbReference type="ChEBI" id="CHEBI:59789"/>
    </ligand>
</feature>
<dbReference type="EMBL" id="JACHHT010000003">
    <property type="protein sequence ID" value="MBB6523425.1"/>
    <property type="molecule type" value="Genomic_DNA"/>
</dbReference>
<feature type="binding site" evidence="5">
    <location>
        <position position="61"/>
    </location>
    <ligand>
        <name>S-adenosyl-L-methionine</name>
        <dbReference type="ChEBI" id="CHEBI:59789"/>
    </ligand>
</feature>
<dbReference type="InterPro" id="IPR010233">
    <property type="entry name" value="UbiG_MeTrfase"/>
</dbReference>
<dbReference type="HAMAP" id="MF_00472">
    <property type="entry name" value="UbiG"/>
    <property type="match status" value="1"/>
</dbReference>
<dbReference type="NCBIfam" id="TIGR01983">
    <property type="entry name" value="UbiG"/>
    <property type="match status" value="1"/>
</dbReference>
<dbReference type="CDD" id="cd02440">
    <property type="entry name" value="AdoMet_MTases"/>
    <property type="match status" value="1"/>
</dbReference>
<comment type="catalytic activity">
    <reaction evidence="5">
        <text>a 3-demethylubiquinol + S-adenosyl-L-methionine = a ubiquinol + S-adenosyl-L-homocysteine + H(+)</text>
        <dbReference type="Rhea" id="RHEA:44380"/>
        <dbReference type="Rhea" id="RHEA-COMP:9566"/>
        <dbReference type="Rhea" id="RHEA-COMP:10914"/>
        <dbReference type="ChEBI" id="CHEBI:15378"/>
        <dbReference type="ChEBI" id="CHEBI:17976"/>
        <dbReference type="ChEBI" id="CHEBI:57856"/>
        <dbReference type="ChEBI" id="CHEBI:59789"/>
        <dbReference type="ChEBI" id="CHEBI:84422"/>
        <dbReference type="EC" id="2.1.1.64"/>
    </reaction>
</comment>
<organism evidence="6 7">
    <name type="scientific">Pseudoteredinibacter isoporae</name>
    <dbReference type="NCBI Taxonomy" id="570281"/>
    <lineage>
        <taxon>Bacteria</taxon>
        <taxon>Pseudomonadati</taxon>
        <taxon>Pseudomonadota</taxon>
        <taxon>Gammaproteobacteria</taxon>
        <taxon>Cellvibrionales</taxon>
        <taxon>Cellvibrionaceae</taxon>
        <taxon>Pseudoteredinibacter</taxon>
    </lineage>
</organism>
<dbReference type="EC" id="2.1.1.64" evidence="5"/>
<dbReference type="Pfam" id="PF13489">
    <property type="entry name" value="Methyltransf_23"/>
    <property type="match status" value="1"/>
</dbReference>
<dbReference type="GO" id="GO:0061542">
    <property type="term" value="F:3-demethylubiquinol 3-O-methyltransferase activity"/>
    <property type="evidence" value="ECO:0007669"/>
    <property type="project" value="UniProtKB-UniRule"/>
</dbReference>
<comment type="catalytic activity">
    <reaction evidence="5">
        <text>a 3-(all-trans-polyprenyl)benzene-1,2-diol + S-adenosyl-L-methionine = a 2-methoxy-6-(all-trans-polyprenyl)phenol + S-adenosyl-L-homocysteine + H(+)</text>
        <dbReference type="Rhea" id="RHEA:31411"/>
        <dbReference type="Rhea" id="RHEA-COMP:9550"/>
        <dbReference type="Rhea" id="RHEA-COMP:9551"/>
        <dbReference type="ChEBI" id="CHEBI:15378"/>
        <dbReference type="ChEBI" id="CHEBI:57856"/>
        <dbReference type="ChEBI" id="CHEBI:59789"/>
        <dbReference type="ChEBI" id="CHEBI:62729"/>
        <dbReference type="ChEBI" id="CHEBI:62731"/>
        <dbReference type="EC" id="2.1.1.222"/>
    </reaction>
</comment>